<dbReference type="Gene3D" id="3.20.170.20">
    <property type="entry name" value="Protein of unknown function DUF952"/>
    <property type="match status" value="1"/>
</dbReference>
<organism evidence="1 2">
    <name type="scientific">Sphingomonas oligophenolica</name>
    <dbReference type="NCBI Taxonomy" id="301154"/>
    <lineage>
        <taxon>Bacteria</taxon>
        <taxon>Pseudomonadati</taxon>
        <taxon>Pseudomonadota</taxon>
        <taxon>Alphaproteobacteria</taxon>
        <taxon>Sphingomonadales</taxon>
        <taxon>Sphingomonadaceae</taxon>
        <taxon>Sphingomonas</taxon>
    </lineage>
</organism>
<dbReference type="EMBL" id="RCZK01000007">
    <property type="protein sequence ID" value="TPG12106.1"/>
    <property type="molecule type" value="Genomic_DNA"/>
</dbReference>
<keyword evidence="2" id="KW-1185">Reference proteome</keyword>
<dbReference type="PANTHER" id="PTHR34129">
    <property type="entry name" value="BLR1139 PROTEIN"/>
    <property type="match status" value="1"/>
</dbReference>
<evidence type="ECO:0000313" key="2">
    <source>
        <dbReference type="Proteomes" id="UP000318413"/>
    </source>
</evidence>
<dbReference type="InterPro" id="IPR009297">
    <property type="entry name" value="DUF952"/>
</dbReference>
<accession>A0A502CK19</accession>
<dbReference type="SUPFAM" id="SSF56399">
    <property type="entry name" value="ADP-ribosylation"/>
    <property type="match status" value="1"/>
</dbReference>
<sequence>MTAHPLTAYKVLTADQLAQLERDGRFEGSPVDRADGFIHLSTEAQLPGTLDKHYAGQTGLSIAAVDLGSFGDALKWEAARGGDLFPHLYTPLLLETVTAYGPLQHDDSGRPRLPIAG</sequence>
<reference evidence="1 2" key="1">
    <citation type="journal article" date="2019" name="Environ. Microbiol.">
        <title>Species interactions and distinct microbial communities in high Arctic permafrost affected cryosols are associated with the CH4 and CO2 gas fluxes.</title>
        <authorList>
            <person name="Altshuler I."/>
            <person name="Hamel J."/>
            <person name="Turney S."/>
            <person name="Magnuson E."/>
            <person name="Levesque R."/>
            <person name="Greer C."/>
            <person name="Whyte L.G."/>
        </authorList>
    </citation>
    <scope>NUCLEOTIDE SEQUENCE [LARGE SCALE GENOMIC DNA]</scope>
    <source>
        <strain evidence="1 2">S5.1</strain>
    </source>
</reference>
<name>A0A502CK19_9SPHN</name>
<protein>
    <submittedName>
        <fullName evidence="1">DUF952 domain-containing protein</fullName>
    </submittedName>
</protein>
<gene>
    <name evidence="1" type="ORF">EAH84_10145</name>
</gene>
<dbReference type="OrthoDB" id="9799937at2"/>
<comment type="caution">
    <text evidence="1">The sequence shown here is derived from an EMBL/GenBank/DDBJ whole genome shotgun (WGS) entry which is preliminary data.</text>
</comment>
<dbReference type="PANTHER" id="PTHR34129:SF1">
    <property type="entry name" value="DUF952 DOMAIN-CONTAINING PROTEIN"/>
    <property type="match status" value="1"/>
</dbReference>
<dbReference type="RefSeq" id="WP_140871575.1">
    <property type="nucleotide sequence ID" value="NZ_RCZK01000007.1"/>
</dbReference>
<proteinExistence type="predicted"/>
<dbReference type="AlphaFoldDB" id="A0A502CK19"/>
<evidence type="ECO:0000313" key="1">
    <source>
        <dbReference type="EMBL" id="TPG12106.1"/>
    </source>
</evidence>
<dbReference type="Pfam" id="PF06108">
    <property type="entry name" value="DUF952"/>
    <property type="match status" value="1"/>
</dbReference>
<dbReference type="Proteomes" id="UP000318413">
    <property type="component" value="Unassembled WGS sequence"/>
</dbReference>